<accession>A0A835I0U3</accession>
<reference evidence="1 2" key="1">
    <citation type="submission" date="2020-10" db="EMBL/GenBank/DDBJ databases">
        <title>The Coptis chinensis genome and diversification of protoberbering-type alkaloids.</title>
        <authorList>
            <person name="Wang B."/>
            <person name="Shu S."/>
            <person name="Song C."/>
            <person name="Liu Y."/>
        </authorList>
    </citation>
    <scope>NUCLEOTIDE SEQUENCE [LARGE SCALE GENOMIC DNA]</scope>
    <source>
        <strain evidence="1">HL-2020</strain>
        <tissue evidence="1">Leaf</tissue>
    </source>
</reference>
<proteinExistence type="predicted"/>
<comment type="caution">
    <text evidence="1">The sequence shown here is derived from an EMBL/GenBank/DDBJ whole genome shotgun (WGS) entry which is preliminary data.</text>
</comment>
<keyword evidence="2" id="KW-1185">Reference proteome</keyword>
<gene>
    <name evidence="1" type="ORF">IFM89_003887</name>
</gene>
<evidence type="ECO:0000313" key="2">
    <source>
        <dbReference type="Proteomes" id="UP000631114"/>
    </source>
</evidence>
<dbReference type="AlphaFoldDB" id="A0A835I0U3"/>
<dbReference type="Proteomes" id="UP000631114">
    <property type="component" value="Unassembled WGS sequence"/>
</dbReference>
<dbReference type="EMBL" id="JADFTS010000004">
    <property type="protein sequence ID" value="KAF9607967.1"/>
    <property type="molecule type" value="Genomic_DNA"/>
</dbReference>
<protein>
    <submittedName>
        <fullName evidence="1">Uncharacterized protein</fullName>
    </submittedName>
</protein>
<name>A0A835I0U3_9MAGN</name>
<organism evidence="1 2">
    <name type="scientific">Coptis chinensis</name>
    <dbReference type="NCBI Taxonomy" id="261450"/>
    <lineage>
        <taxon>Eukaryota</taxon>
        <taxon>Viridiplantae</taxon>
        <taxon>Streptophyta</taxon>
        <taxon>Embryophyta</taxon>
        <taxon>Tracheophyta</taxon>
        <taxon>Spermatophyta</taxon>
        <taxon>Magnoliopsida</taxon>
        <taxon>Ranunculales</taxon>
        <taxon>Ranunculaceae</taxon>
        <taxon>Coptidoideae</taxon>
        <taxon>Coptis</taxon>
    </lineage>
</organism>
<sequence length="131" mass="14361">MDLSEFEIPPAPSKENHIVDDVGEKSQVEVSQVAGGEQVLDKGEATIVEVHAPKSYTAALKPKYGRNIDTSSSPIPGKQGEFPTISLIEEEVDNGIKHCSQSLVGRLDMSKIDLERIKILVQQLWRPVGKI</sequence>
<evidence type="ECO:0000313" key="1">
    <source>
        <dbReference type="EMBL" id="KAF9607967.1"/>
    </source>
</evidence>